<organism evidence="2 3">
    <name type="scientific">Heracleum sosnowskyi</name>
    <dbReference type="NCBI Taxonomy" id="360622"/>
    <lineage>
        <taxon>Eukaryota</taxon>
        <taxon>Viridiplantae</taxon>
        <taxon>Streptophyta</taxon>
        <taxon>Embryophyta</taxon>
        <taxon>Tracheophyta</taxon>
        <taxon>Spermatophyta</taxon>
        <taxon>Magnoliopsida</taxon>
        <taxon>eudicotyledons</taxon>
        <taxon>Gunneridae</taxon>
        <taxon>Pentapetalae</taxon>
        <taxon>asterids</taxon>
        <taxon>campanulids</taxon>
        <taxon>Apiales</taxon>
        <taxon>Apiaceae</taxon>
        <taxon>Apioideae</taxon>
        <taxon>apioid superclade</taxon>
        <taxon>Tordylieae</taxon>
        <taxon>Tordyliinae</taxon>
        <taxon>Heracleum</taxon>
    </lineage>
</organism>
<name>A0AAD8MEL2_9APIA</name>
<keyword evidence="3" id="KW-1185">Reference proteome</keyword>
<evidence type="ECO:0000313" key="2">
    <source>
        <dbReference type="EMBL" id="KAK1370022.1"/>
    </source>
</evidence>
<reference evidence="2" key="1">
    <citation type="submission" date="2023-02" db="EMBL/GenBank/DDBJ databases">
        <title>Genome of toxic invasive species Heracleum sosnowskyi carries increased number of genes despite the absence of recent whole-genome duplications.</title>
        <authorList>
            <person name="Schelkunov M."/>
            <person name="Shtratnikova V."/>
            <person name="Makarenko M."/>
            <person name="Klepikova A."/>
            <person name="Omelchenko D."/>
            <person name="Novikova G."/>
            <person name="Obukhova E."/>
            <person name="Bogdanov V."/>
            <person name="Penin A."/>
            <person name="Logacheva M."/>
        </authorList>
    </citation>
    <scope>NUCLEOTIDE SEQUENCE</scope>
    <source>
        <strain evidence="2">Hsosn_3</strain>
        <tissue evidence="2">Leaf</tissue>
    </source>
</reference>
<dbReference type="InterPro" id="IPR004332">
    <property type="entry name" value="Transposase_MuDR"/>
</dbReference>
<gene>
    <name evidence="2" type="ORF">POM88_036114</name>
</gene>
<dbReference type="PANTHER" id="PTHR31973">
    <property type="entry name" value="POLYPROTEIN, PUTATIVE-RELATED"/>
    <property type="match status" value="1"/>
</dbReference>
<dbReference type="Pfam" id="PF03108">
    <property type="entry name" value="DBD_Tnp_Mut"/>
    <property type="match status" value="1"/>
</dbReference>
<dbReference type="PANTHER" id="PTHR31973:SF195">
    <property type="entry name" value="MUDR FAMILY TRANSPOSASE"/>
    <property type="match status" value="1"/>
</dbReference>
<evidence type="ECO:0000313" key="3">
    <source>
        <dbReference type="Proteomes" id="UP001237642"/>
    </source>
</evidence>
<accession>A0AAD8MEL2</accession>
<dbReference type="Proteomes" id="UP001237642">
    <property type="component" value="Unassembled WGS sequence"/>
</dbReference>
<evidence type="ECO:0000259" key="1">
    <source>
        <dbReference type="Pfam" id="PF03108"/>
    </source>
</evidence>
<reference evidence="2" key="2">
    <citation type="submission" date="2023-05" db="EMBL/GenBank/DDBJ databases">
        <authorList>
            <person name="Schelkunov M.I."/>
        </authorList>
    </citation>
    <scope>NUCLEOTIDE SEQUENCE</scope>
    <source>
        <strain evidence="2">Hsosn_3</strain>
        <tissue evidence="2">Leaf</tissue>
    </source>
</reference>
<proteinExistence type="predicted"/>
<feature type="domain" description="Transposase MuDR plant" evidence="1">
    <location>
        <begin position="175"/>
        <end position="238"/>
    </location>
</feature>
<dbReference type="EMBL" id="JAUIZM010000008">
    <property type="protein sequence ID" value="KAK1370022.1"/>
    <property type="molecule type" value="Genomic_DNA"/>
</dbReference>
<sequence>MASDPGSQSNSVVAWIYIDGNIRKTQLDGFIYDKPIDRSRYGLKLFYRCKNPDDMKYGIVPIEDDDDVELMFGVVVSKGTLFFTEIYLEKISNGELIESSSRVAEMSCSRYLEGQTSSSRCFGGETSSSRFMEVSEGAESGMRTEKSAAEYVDNSRNFASFDSILRTRDDVLSPIELREGVVFASKDELAHTVNQVHIRSHQEIVVTRSNQLNWHVACKWKDDGCEWKLKARKRSAHGYLEEVTFKRVFWDFKPCIDGFEHCIPVIQIDNTHLYKPYPGVLLCATTVDGFNHIRPLAFVIVEAENLSSWD</sequence>
<dbReference type="AlphaFoldDB" id="A0AAD8MEL2"/>
<protein>
    <recommendedName>
        <fullName evidence="1">Transposase MuDR plant domain-containing protein</fullName>
    </recommendedName>
</protein>
<comment type="caution">
    <text evidence="2">The sequence shown here is derived from an EMBL/GenBank/DDBJ whole genome shotgun (WGS) entry which is preliminary data.</text>
</comment>